<dbReference type="PROSITE" id="PS00912">
    <property type="entry name" value="DHODEHASE_2"/>
    <property type="match status" value="1"/>
</dbReference>
<comment type="catalytic activity">
    <reaction evidence="12 13">
        <text>(S)-dihydroorotate + a quinone = orotate + a quinol</text>
        <dbReference type="Rhea" id="RHEA:30187"/>
        <dbReference type="ChEBI" id="CHEBI:24646"/>
        <dbReference type="ChEBI" id="CHEBI:30839"/>
        <dbReference type="ChEBI" id="CHEBI:30864"/>
        <dbReference type="ChEBI" id="CHEBI:132124"/>
        <dbReference type="EC" id="1.3.5.2"/>
    </reaction>
</comment>
<name>A0A0X8K4Y0_FAUOS</name>
<dbReference type="NCBIfam" id="NF003652">
    <property type="entry name" value="PRK05286.2-5"/>
    <property type="match status" value="1"/>
</dbReference>
<proteinExistence type="inferred from homology"/>
<comment type="function">
    <text evidence="1 13">Catalyzes the conversion of dihydroorotate to orotate with quinone as electron acceptor.</text>
</comment>
<evidence type="ECO:0000256" key="12">
    <source>
        <dbReference type="ARBA" id="ARBA00048639"/>
    </source>
</evidence>
<feature type="binding site" evidence="13">
    <location>
        <position position="266"/>
    </location>
    <ligand>
        <name>FMN</name>
        <dbReference type="ChEBI" id="CHEBI:58210"/>
    </ligand>
</feature>
<feature type="active site" description="Nucleophile" evidence="13">
    <location>
        <position position="173"/>
    </location>
</feature>
<comment type="subunit">
    <text evidence="5 13">Monomer.</text>
</comment>
<feature type="binding site" evidence="13">
    <location>
        <position position="137"/>
    </location>
    <ligand>
        <name>FMN</name>
        <dbReference type="ChEBI" id="CHEBI:58210"/>
    </ligand>
</feature>
<comment type="cofactor">
    <cofactor evidence="13">
        <name>FMN</name>
        <dbReference type="ChEBI" id="CHEBI:58210"/>
    </cofactor>
    <text evidence="13">Binds 1 FMN per subunit.</text>
</comment>
<dbReference type="PIRSF" id="PIRSF000164">
    <property type="entry name" value="DHO_oxidase"/>
    <property type="match status" value="1"/>
</dbReference>
<feature type="binding site" evidence="13">
    <location>
        <position position="243"/>
    </location>
    <ligand>
        <name>FMN</name>
        <dbReference type="ChEBI" id="CHEBI:58210"/>
    </ligand>
</feature>
<feature type="binding site" evidence="13">
    <location>
        <begin position="109"/>
        <end position="113"/>
    </location>
    <ligand>
        <name>substrate</name>
    </ligand>
</feature>
<keyword evidence="7 13" id="KW-0285">Flavoprotein</keyword>
<dbReference type="PANTHER" id="PTHR48109">
    <property type="entry name" value="DIHYDROOROTATE DEHYDROGENASE (QUINONE), MITOCHONDRIAL-RELATED"/>
    <property type="match status" value="1"/>
</dbReference>
<keyword evidence="11 13" id="KW-0472">Membrane</keyword>
<comment type="subcellular location">
    <subcellularLocation>
        <location evidence="2 13">Cell membrane</location>
        <topology evidence="2 13">Peripheral membrane protein</topology>
    </subcellularLocation>
</comment>
<feature type="binding site" evidence="13">
    <location>
        <position position="170"/>
    </location>
    <ligand>
        <name>substrate</name>
    </ligand>
</feature>
<dbReference type="KEGG" id="mos:AXE82_01115"/>
<feature type="binding site" evidence="13">
    <location>
        <position position="295"/>
    </location>
    <ligand>
        <name>FMN</name>
        <dbReference type="ChEBI" id="CHEBI:58210"/>
    </ligand>
</feature>
<feature type="binding site" evidence="13">
    <location>
        <position position="84"/>
    </location>
    <ligand>
        <name>FMN</name>
        <dbReference type="ChEBI" id="CHEBI:58210"/>
    </ligand>
</feature>
<dbReference type="UniPathway" id="UPA00070">
    <property type="reaction ID" value="UER00946"/>
</dbReference>
<sequence>MYAFLRPFLFNTDPEKAHEITLSLLEKSQKFGMLGFLYGKQELTTECMGLTFTNPVGLAAGLDKNGEYIDALAALGFGYIEIGTITPKPQPGNEKPRLFRIKEAHAIINRMGFNNKGVDYLIEQVKRAKYQGILGINIGKNASTPVENALDDYIYCLERVYPYASYITVNISSPNTKNLRDLQSGDALTALLDGIKSRHSQLASQHQYYVPLVLKVAPDLEEDQIDYIAKELVRFDIDGLITTNTTLSRNGVEDYKISQEAGGLSGRPLSHRSTQVLEQFAERLPSSVALIGVGGIDNGQRAVKKIEAGADLIQLYSGLIYEGPELIQTCVEALDGYRLSQHSPSTL</sequence>
<keyword evidence="10 13" id="KW-0560">Oxidoreductase</keyword>
<dbReference type="GO" id="GO:0044205">
    <property type="term" value="P:'de novo' UMP biosynthetic process"/>
    <property type="evidence" value="ECO:0007669"/>
    <property type="project" value="UniProtKB-UniRule"/>
</dbReference>
<dbReference type="Pfam" id="PF01180">
    <property type="entry name" value="DHO_dh"/>
    <property type="match status" value="1"/>
</dbReference>
<dbReference type="InterPro" id="IPR013785">
    <property type="entry name" value="Aldolase_TIM"/>
</dbReference>
<keyword evidence="8 13" id="KW-0288">FMN</keyword>
<accession>A0A0X8K4Y0</accession>
<dbReference type="InterPro" id="IPR005720">
    <property type="entry name" value="Dihydroorotate_DH_cat"/>
</dbReference>
<dbReference type="CDD" id="cd04738">
    <property type="entry name" value="DHOD_2_like"/>
    <property type="match status" value="1"/>
</dbReference>
<dbReference type="GO" id="GO:0106430">
    <property type="term" value="F:dihydroorotate dehydrogenase (quinone) activity"/>
    <property type="evidence" value="ECO:0007669"/>
    <property type="project" value="UniProtKB-EC"/>
</dbReference>
<evidence type="ECO:0000256" key="5">
    <source>
        <dbReference type="ARBA" id="ARBA00011245"/>
    </source>
</evidence>
<feature type="binding site" evidence="13">
    <location>
        <begin position="60"/>
        <end position="64"/>
    </location>
    <ligand>
        <name>FMN</name>
        <dbReference type="ChEBI" id="CHEBI:58210"/>
    </ligand>
</feature>
<dbReference type="FunFam" id="3.20.20.70:FF:000028">
    <property type="entry name" value="Dihydroorotate dehydrogenase (quinone)"/>
    <property type="match status" value="1"/>
</dbReference>
<evidence type="ECO:0000313" key="15">
    <source>
        <dbReference type="Proteomes" id="UP000255230"/>
    </source>
</evidence>
<dbReference type="PROSITE" id="PS00911">
    <property type="entry name" value="DHODEHASE_1"/>
    <property type="match status" value="1"/>
</dbReference>
<dbReference type="GO" id="GO:0005886">
    <property type="term" value="C:plasma membrane"/>
    <property type="evidence" value="ECO:0007669"/>
    <property type="project" value="UniProtKB-SubCell"/>
</dbReference>
<evidence type="ECO:0000256" key="2">
    <source>
        <dbReference type="ARBA" id="ARBA00004202"/>
    </source>
</evidence>
<feature type="binding site" evidence="13">
    <location>
        <position position="170"/>
    </location>
    <ligand>
        <name>FMN</name>
        <dbReference type="ChEBI" id="CHEBI:58210"/>
    </ligand>
</feature>
<evidence type="ECO:0000256" key="1">
    <source>
        <dbReference type="ARBA" id="ARBA00003125"/>
    </source>
</evidence>
<dbReference type="InterPro" id="IPR005719">
    <property type="entry name" value="Dihydroorotate_DH_2"/>
</dbReference>
<dbReference type="AlphaFoldDB" id="A0A0X8K4Y0"/>
<evidence type="ECO:0000256" key="13">
    <source>
        <dbReference type="HAMAP-Rule" id="MF_00225"/>
    </source>
</evidence>
<organism evidence="14 15">
    <name type="scientific">Faucicola osloensis</name>
    <name type="common">Moraxella osloensis</name>
    <dbReference type="NCBI Taxonomy" id="34062"/>
    <lineage>
        <taxon>Bacteria</taxon>
        <taxon>Pseudomonadati</taxon>
        <taxon>Pseudomonadota</taxon>
        <taxon>Gammaproteobacteria</taxon>
        <taxon>Moraxellales</taxon>
        <taxon>Moraxellaceae</taxon>
        <taxon>Faucicola</taxon>
    </lineage>
</organism>
<dbReference type="Proteomes" id="UP000255230">
    <property type="component" value="Unassembled WGS sequence"/>
</dbReference>
<dbReference type="GO" id="GO:0005737">
    <property type="term" value="C:cytoplasm"/>
    <property type="evidence" value="ECO:0007669"/>
    <property type="project" value="InterPro"/>
</dbReference>
<dbReference type="NCBIfam" id="NF003646">
    <property type="entry name" value="PRK05286.1-4"/>
    <property type="match status" value="1"/>
</dbReference>
<keyword evidence="6 13" id="KW-1003">Cell membrane</keyword>
<dbReference type="Gene3D" id="3.20.20.70">
    <property type="entry name" value="Aldolase class I"/>
    <property type="match status" value="1"/>
</dbReference>
<feature type="binding site" evidence="13">
    <location>
        <position position="64"/>
    </location>
    <ligand>
        <name>substrate</name>
    </ligand>
</feature>
<evidence type="ECO:0000256" key="11">
    <source>
        <dbReference type="ARBA" id="ARBA00023136"/>
    </source>
</evidence>
<gene>
    <name evidence="13 14" type="primary">pyrD</name>
    <name evidence="14" type="ORF">NCTC10465_01249</name>
</gene>
<dbReference type="GO" id="GO:0006207">
    <property type="term" value="P:'de novo' pyrimidine nucleobase biosynthetic process"/>
    <property type="evidence" value="ECO:0007669"/>
    <property type="project" value="UniProtKB-UniRule"/>
</dbReference>
<evidence type="ECO:0000256" key="4">
    <source>
        <dbReference type="ARBA" id="ARBA00005359"/>
    </source>
</evidence>
<dbReference type="InterPro" id="IPR001295">
    <property type="entry name" value="Dihydroorotate_DH_CS"/>
</dbReference>
<evidence type="ECO:0000256" key="10">
    <source>
        <dbReference type="ARBA" id="ARBA00023002"/>
    </source>
</evidence>
<dbReference type="GeneID" id="35779059"/>
<comment type="pathway">
    <text evidence="3 13">Pyrimidine metabolism; UMP biosynthesis via de novo pathway; orotate from (S)-dihydroorotate (quinone route): step 1/1.</text>
</comment>
<protein>
    <recommendedName>
        <fullName evidence="13">Dihydroorotate dehydrogenase (quinone)</fullName>
        <ecNumber evidence="13">1.3.5.2</ecNumber>
    </recommendedName>
    <alternativeName>
        <fullName evidence="13">DHOdehase</fullName>
        <shortName evidence="13">DHOD</shortName>
        <shortName evidence="13">DHODase</shortName>
    </alternativeName>
    <alternativeName>
        <fullName evidence="13">Dihydroorotate oxidase</fullName>
    </alternativeName>
</protein>
<dbReference type="InterPro" id="IPR012135">
    <property type="entry name" value="Dihydroorotate_DH_1_2"/>
</dbReference>
<comment type="similarity">
    <text evidence="4 13">Belongs to the dihydroorotate dehydrogenase family. Type 2 subfamily.</text>
</comment>
<reference evidence="14 15" key="1">
    <citation type="submission" date="2018-06" db="EMBL/GenBank/DDBJ databases">
        <authorList>
            <consortium name="Pathogen Informatics"/>
            <person name="Doyle S."/>
        </authorList>
    </citation>
    <scope>NUCLEOTIDE SEQUENCE [LARGE SCALE GENOMIC DNA]</scope>
    <source>
        <strain evidence="14 15">NCTC10465</strain>
    </source>
</reference>
<feature type="binding site" evidence="13">
    <location>
        <begin position="316"/>
        <end position="317"/>
    </location>
    <ligand>
        <name>FMN</name>
        <dbReference type="ChEBI" id="CHEBI:58210"/>
    </ligand>
</feature>
<dbReference type="NCBIfam" id="NF003644">
    <property type="entry name" value="PRK05286.1-1"/>
    <property type="match status" value="1"/>
</dbReference>
<feature type="binding site" evidence="13">
    <location>
        <position position="175"/>
    </location>
    <ligand>
        <name>substrate</name>
    </ligand>
</feature>
<dbReference type="NCBIfam" id="NF003645">
    <property type="entry name" value="PRK05286.1-2"/>
    <property type="match status" value="1"/>
</dbReference>
<keyword evidence="15" id="KW-1185">Reference proteome</keyword>
<evidence type="ECO:0000256" key="3">
    <source>
        <dbReference type="ARBA" id="ARBA00005161"/>
    </source>
</evidence>
<dbReference type="PANTHER" id="PTHR48109:SF4">
    <property type="entry name" value="DIHYDROOROTATE DEHYDROGENASE (QUINONE), MITOCHONDRIAL"/>
    <property type="match status" value="1"/>
</dbReference>
<dbReference type="NCBIfam" id="TIGR01036">
    <property type="entry name" value="pyrD_sub2"/>
    <property type="match status" value="1"/>
</dbReference>
<dbReference type="InterPro" id="IPR050074">
    <property type="entry name" value="DHO_dehydrogenase"/>
</dbReference>
<feature type="binding site" evidence="13">
    <location>
        <position position="215"/>
    </location>
    <ligand>
        <name>FMN</name>
        <dbReference type="ChEBI" id="CHEBI:58210"/>
    </ligand>
</feature>
<keyword evidence="9 13" id="KW-0665">Pyrimidine biosynthesis</keyword>
<feature type="binding site" evidence="13">
    <location>
        <begin position="244"/>
        <end position="245"/>
    </location>
    <ligand>
        <name>substrate</name>
    </ligand>
</feature>
<dbReference type="EC" id="1.3.5.2" evidence="13"/>
<dbReference type="RefSeq" id="WP_062330420.1">
    <property type="nucleotide sequence ID" value="NZ_CBCRZU010000002.1"/>
</dbReference>
<evidence type="ECO:0000256" key="6">
    <source>
        <dbReference type="ARBA" id="ARBA00022475"/>
    </source>
</evidence>
<evidence type="ECO:0000256" key="9">
    <source>
        <dbReference type="ARBA" id="ARBA00022975"/>
    </source>
</evidence>
<dbReference type="SUPFAM" id="SSF51395">
    <property type="entry name" value="FMN-linked oxidoreductases"/>
    <property type="match status" value="1"/>
</dbReference>
<dbReference type="HAMAP" id="MF_00225">
    <property type="entry name" value="DHO_dh_type2"/>
    <property type="match status" value="1"/>
</dbReference>
<evidence type="ECO:0000256" key="8">
    <source>
        <dbReference type="ARBA" id="ARBA00022643"/>
    </source>
</evidence>
<dbReference type="EMBL" id="UGPY01000001">
    <property type="protein sequence ID" value="STY97465.1"/>
    <property type="molecule type" value="Genomic_DNA"/>
</dbReference>
<evidence type="ECO:0000313" key="14">
    <source>
        <dbReference type="EMBL" id="STY97465.1"/>
    </source>
</evidence>
<evidence type="ECO:0000256" key="7">
    <source>
        <dbReference type="ARBA" id="ARBA00022630"/>
    </source>
</evidence>